<evidence type="ECO:0000313" key="1">
    <source>
        <dbReference type="EMBL" id="KAJ2891621.1"/>
    </source>
</evidence>
<accession>A0ACC1M221</accession>
<name>A0ACC1M221_9FUNG</name>
<sequence>MRFAIALGLFAMLAALSSAESPKDMPSDFVGLSNKAYIAKTGDTAAYRYDDYESGDCINVKKIFDDPETVIVTRGMAVKLCAKRNCKECFDTTETTDTLGWKMHAIQSFQVVGEE</sequence>
<reference evidence="1" key="1">
    <citation type="submission" date="2022-07" db="EMBL/GenBank/DDBJ databases">
        <title>Phylogenomic reconstructions and comparative analyses of Kickxellomycotina fungi.</title>
        <authorList>
            <person name="Reynolds N.K."/>
            <person name="Stajich J.E."/>
            <person name="Barry K."/>
            <person name="Grigoriev I.V."/>
            <person name="Crous P."/>
            <person name="Smith M.E."/>
        </authorList>
    </citation>
    <scope>NUCLEOTIDE SEQUENCE</scope>
    <source>
        <strain evidence="1">CBS 190363</strain>
    </source>
</reference>
<evidence type="ECO:0000313" key="2">
    <source>
        <dbReference type="Proteomes" id="UP001139981"/>
    </source>
</evidence>
<proteinExistence type="predicted"/>
<comment type="caution">
    <text evidence="1">The sequence shown here is derived from an EMBL/GenBank/DDBJ whole genome shotgun (WGS) entry which is preliminary data.</text>
</comment>
<dbReference type="Proteomes" id="UP001139981">
    <property type="component" value="Unassembled WGS sequence"/>
</dbReference>
<protein>
    <submittedName>
        <fullName evidence="1">Uncharacterized protein</fullName>
    </submittedName>
</protein>
<dbReference type="EMBL" id="JANBVB010000937">
    <property type="protein sequence ID" value="KAJ2891621.1"/>
    <property type="molecule type" value="Genomic_DNA"/>
</dbReference>
<keyword evidence="2" id="KW-1185">Reference proteome</keyword>
<gene>
    <name evidence="1" type="ORF">IWW38_003543</name>
</gene>
<organism evidence="1 2">
    <name type="scientific">Coemansia aciculifera</name>
    <dbReference type="NCBI Taxonomy" id="417176"/>
    <lineage>
        <taxon>Eukaryota</taxon>
        <taxon>Fungi</taxon>
        <taxon>Fungi incertae sedis</taxon>
        <taxon>Zoopagomycota</taxon>
        <taxon>Kickxellomycotina</taxon>
        <taxon>Kickxellomycetes</taxon>
        <taxon>Kickxellales</taxon>
        <taxon>Kickxellaceae</taxon>
        <taxon>Coemansia</taxon>
    </lineage>
</organism>